<evidence type="ECO:0000313" key="3">
    <source>
        <dbReference type="Proteomes" id="UP000077069"/>
    </source>
</evidence>
<dbReference type="RefSeq" id="XP_018030124.1">
    <property type="nucleotide sequence ID" value="XM_018179616.1"/>
</dbReference>
<keyword evidence="1" id="KW-0812">Transmembrane</keyword>
<organism evidence="2 3">
    <name type="scientific">Paraphaeosphaeria sporulosa</name>
    <dbReference type="NCBI Taxonomy" id="1460663"/>
    <lineage>
        <taxon>Eukaryota</taxon>
        <taxon>Fungi</taxon>
        <taxon>Dikarya</taxon>
        <taxon>Ascomycota</taxon>
        <taxon>Pezizomycotina</taxon>
        <taxon>Dothideomycetes</taxon>
        <taxon>Pleosporomycetidae</taxon>
        <taxon>Pleosporales</taxon>
        <taxon>Massarineae</taxon>
        <taxon>Didymosphaeriaceae</taxon>
        <taxon>Paraphaeosphaeria</taxon>
    </lineage>
</organism>
<feature type="transmembrane region" description="Helical" evidence="1">
    <location>
        <begin position="27"/>
        <end position="49"/>
    </location>
</feature>
<keyword evidence="1" id="KW-0472">Membrane</keyword>
<evidence type="ECO:0000313" key="2">
    <source>
        <dbReference type="EMBL" id="OAF99758.1"/>
    </source>
</evidence>
<gene>
    <name evidence="2" type="ORF">CC84DRAFT_1169261</name>
</gene>
<protein>
    <submittedName>
        <fullName evidence="2">Uncharacterized protein</fullName>
    </submittedName>
</protein>
<dbReference type="InParanoid" id="A0A177BYI8"/>
<reference evidence="2 3" key="1">
    <citation type="submission" date="2016-05" db="EMBL/GenBank/DDBJ databases">
        <title>Comparative analysis of secretome profiles of manganese(II)-oxidizing ascomycete fungi.</title>
        <authorList>
            <consortium name="DOE Joint Genome Institute"/>
            <person name="Zeiner C.A."/>
            <person name="Purvine S.O."/>
            <person name="Zink E.M."/>
            <person name="Wu S."/>
            <person name="Pasa-Tolic L."/>
            <person name="Chaput D.L."/>
            <person name="Haridas S."/>
            <person name="Grigoriev I.V."/>
            <person name="Santelli C.M."/>
            <person name="Hansel C.M."/>
        </authorList>
    </citation>
    <scope>NUCLEOTIDE SEQUENCE [LARGE SCALE GENOMIC DNA]</scope>
    <source>
        <strain evidence="2 3">AP3s5-JAC2a</strain>
    </source>
</reference>
<keyword evidence="3" id="KW-1185">Reference proteome</keyword>
<evidence type="ECO:0000256" key="1">
    <source>
        <dbReference type="SAM" id="Phobius"/>
    </source>
</evidence>
<dbReference type="GeneID" id="28763102"/>
<sequence length="62" mass="7287">MPQYRYYGYTVHGLEQRHPQRSADHSISMVFSLVVHIGMTLQTTMADVVKRKLYLKMYGHES</sequence>
<accession>A0A177BYI8</accession>
<dbReference type="AlphaFoldDB" id="A0A177BYI8"/>
<keyword evidence="1" id="KW-1133">Transmembrane helix</keyword>
<dbReference type="EMBL" id="KV441561">
    <property type="protein sequence ID" value="OAF99758.1"/>
    <property type="molecule type" value="Genomic_DNA"/>
</dbReference>
<dbReference type="Proteomes" id="UP000077069">
    <property type="component" value="Unassembled WGS sequence"/>
</dbReference>
<proteinExistence type="predicted"/>
<name>A0A177BYI8_9PLEO</name>